<gene>
    <name evidence="1" type="ORF">TCEB3V08_LOCUS9668</name>
</gene>
<protein>
    <submittedName>
        <fullName evidence="1">Uncharacterized protein</fullName>
    </submittedName>
</protein>
<dbReference type="AlphaFoldDB" id="A0A7R9D6A1"/>
<name>A0A7R9D6A1_TIMCR</name>
<reference evidence="1" key="1">
    <citation type="submission" date="2020-11" db="EMBL/GenBank/DDBJ databases">
        <authorList>
            <person name="Tran Van P."/>
        </authorList>
    </citation>
    <scope>NUCLEOTIDE SEQUENCE</scope>
</reference>
<dbReference type="EMBL" id="OC320731">
    <property type="protein sequence ID" value="CAD7408725.1"/>
    <property type="molecule type" value="Genomic_DNA"/>
</dbReference>
<sequence>MLGPCWLIRVFWVLVESYEYTRSLLTSTSMLSILGPCWLVQVCSVLVDSYEYARSLLAHSICLVLVDSYEYARSLLARTSMLGPCWLIRVCPVLVDSYAYARSLLAYTSILGPCWLVQVCSVLVDSYEYARSLLARTNVTDITGRTPDYVQFTLLYEAERNKQPQLTRISCKEQQPLVSLQLDARCQMGRGRSSHTLGPTLIDPTNLFRIARGKGNEPTFTWRKSGKPFRKNYPSSHDEDSNLTLPVLSSLAQHEVSALANFATEAVEAKQSESCWLQTRSKEKVRTLAVIMISWWQSRSERVTSHGRLFTSNMLHLAGTSQVLRDLVSVAPS</sequence>
<organism evidence="1">
    <name type="scientific">Timema cristinae</name>
    <name type="common">Walking stick</name>
    <dbReference type="NCBI Taxonomy" id="61476"/>
    <lineage>
        <taxon>Eukaryota</taxon>
        <taxon>Metazoa</taxon>
        <taxon>Ecdysozoa</taxon>
        <taxon>Arthropoda</taxon>
        <taxon>Hexapoda</taxon>
        <taxon>Insecta</taxon>
        <taxon>Pterygota</taxon>
        <taxon>Neoptera</taxon>
        <taxon>Polyneoptera</taxon>
        <taxon>Phasmatodea</taxon>
        <taxon>Timematodea</taxon>
        <taxon>Timematoidea</taxon>
        <taxon>Timematidae</taxon>
        <taxon>Timema</taxon>
    </lineage>
</organism>
<accession>A0A7R9D6A1</accession>
<proteinExistence type="predicted"/>
<evidence type="ECO:0000313" key="1">
    <source>
        <dbReference type="EMBL" id="CAD7408725.1"/>
    </source>
</evidence>